<comment type="caution">
    <text evidence="2">The sequence shown here is derived from an EMBL/GenBank/DDBJ whole genome shotgun (WGS) entry which is preliminary data.</text>
</comment>
<dbReference type="SUPFAM" id="SSF53092">
    <property type="entry name" value="Creatinase/prolidase N-terminal domain"/>
    <property type="match status" value="1"/>
</dbReference>
<dbReference type="EMBL" id="JXKM01000016">
    <property type="protein sequence ID" value="OJG33921.1"/>
    <property type="molecule type" value="Genomic_DNA"/>
</dbReference>
<name>A0A1L8SPH1_9ENTE</name>
<dbReference type="Pfam" id="PF01321">
    <property type="entry name" value="Creatinase_N"/>
    <property type="match status" value="1"/>
</dbReference>
<dbReference type="CDD" id="cd01066">
    <property type="entry name" value="APP_MetAP"/>
    <property type="match status" value="1"/>
</dbReference>
<dbReference type="Proteomes" id="UP000183700">
    <property type="component" value="Unassembled WGS sequence"/>
</dbReference>
<dbReference type="InterPro" id="IPR036005">
    <property type="entry name" value="Creatinase/aminopeptidase-like"/>
</dbReference>
<gene>
    <name evidence="2" type="ORF">RV00_GL000974</name>
</gene>
<evidence type="ECO:0000259" key="1">
    <source>
        <dbReference type="Pfam" id="PF01321"/>
    </source>
</evidence>
<reference evidence="2 3" key="1">
    <citation type="submission" date="2014-12" db="EMBL/GenBank/DDBJ databases">
        <title>Draft genome sequences of 29 type strains of Enterococci.</title>
        <authorList>
            <person name="Zhong Z."/>
            <person name="Sun Z."/>
            <person name="Liu W."/>
            <person name="Zhang W."/>
            <person name="Zhang H."/>
        </authorList>
    </citation>
    <scope>NUCLEOTIDE SEQUENCE [LARGE SCALE GENOMIC DNA]</scope>
    <source>
        <strain evidence="2 3">DSM 22802</strain>
    </source>
</reference>
<evidence type="ECO:0000313" key="3">
    <source>
        <dbReference type="Proteomes" id="UP000183700"/>
    </source>
</evidence>
<feature type="domain" description="Creatinase N-terminal" evidence="1">
    <location>
        <begin position="53"/>
        <end position="160"/>
    </location>
</feature>
<evidence type="ECO:0000313" key="2">
    <source>
        <dbReference type="EMBL" id="OJG33921.1"/>
    </source>
</evidence>
<accession>A0A1L8SPH1</accession>
<dbReference type="AlphaFoldDB" id="A0A1L8SPH1"/>
<protein>
    <recommendedName>
        <fullName evidence="1">Creatinase N-terminal domain-containing protein</fullName>
    </recommendedName>
</protein>
<sequence>MLKDSLLLESTDIVEELCKRREIMRIITKKIVQPEFTKNVVPVELSDETMAKRKKALLVAMEEKEIDTVVIYGDREHGSNFEYFTGFISRFEEALLVIHQNGQAFLLLGNENTKMVQHARLETQLIHVPFFSLPNQPMEDDAPFKDYLTEAGIEKGQKVAVIGWKNFTSAVEENYKLFDLPYFIVDSLKQVINDEAGLINGADLLIGANNGIRTINNANEIAHYEYGATLAGRGILNTMNSVELGKTELELAGNLAQFGQPNTITTICATGTRFTNATLYPRNKQVELGETFSTSVGYKGGLSSRAAYVAESKSDLPEAVSDYEEKVAKPYYSAFCTWLEKIHIGMAAGKLYEEIETALPQADYHWELNPGHFVADEEWMSSPFSENGNAEIKSGQLFQIDIIPRVAGYGGASCEDGVAIADSELRYALETEYPEVWERMVRRRTYLKQVLGIKLREEILPLNDVLAYYRPYLLDRETAFCKE</sequence>
<dbReference type="STRING" id="319970.RV00_GL000974"/>
<proteinExistence type="predicted"/>
<dbReference type="Gene3D" id="3.40.350.10">
    <property type="entry name" value="Creatinase/prolidase N-terminal domain"/>
    <property type="match status" value="1"/>
</dbReference>
<dbReference type="Gene3D" id="3.90.230.10">
    <property type="entry name" value="Creatinase/methionine aminopeptidase superfamily"/>
    <property type="match status" value="1"/>
</dbReference>
<dbReference type="SUPFAM" id="SSF55920">
    <property type="entry name" value="Creatinase/aminopeptidase"/>
    <property type="match status" value="1"/>
</dbReference>
<keyword evidence="3" id="KW-1185">Reference proteome</keyword>
<dbReference type="InterPro" id="IPR000587">
    <property type="entry name" value="Creatinase_N"/>
</dbReference>
<organism evidence="2 3">
    <name type="scientific">Enterococcus devriesei</name>
    <dbReference type="NCBI Taxonomy" id="319970"/>
    <lineage>
        <taxon>Bacteria</taxon>
        <taxon>Bacillati</taxon>
        <taxon>Bacillota</taxon>
        <taxon>Bacilli</taxon>
        <taxon>Lactobacillales</taxon>
        <taxon>Enterococcaceae</taxon>
        <taxon>Enterococcus</taxon>
    </lineage>
</organism>
<dbReference type="InterPro" id="IPR029149">
    <property type="entry name" value="Creatin/AminoP/Spt16_N"/>
</dbReference>